<dbReference type="Gene3D" id="2.30.30.40">
    <property type="entry name" value="SH3 Domains"/>
    <property type="match status" value="4"/>
</dbReference>
<accession>A0A0D8Y300</accession>
<proteinExistence type="predicted"/>
<dbReference type="Proteomes" id="UP000053766">
    <property type="component" value="Unassembled WGS sequence"/>
</dbReference>
<evidence type="ECO:0000256" key="2">
    <source>
        <dbReference type="PROSITE-ProRule" id="PRU00192"/>
    </source>
</evidence>
<dbReference type="InterPro" id="IPR036028">
    <property type="entry name" value="SH3-like_dom_sf"/>
</dbReference>
<dbReference type="Pfam" id="PF00018">
    <property type="entry name" value="SH3_1"/>
    <property type="match status" value="4"/>
</dbReference>
<gene>
    <name evidence="5" type="ORF">DICVIV_04921</name>
</gene>
<feature type="compositionally biased region" description="Polar residues" evidence="3">
    <location>
        <begin position="150"/>
        <end position="159"/>
    </location>
</feature>
<keyword evidence="1 2" id="KW-0728">SH3 domain</keyword>
<name>A0A0D8Y300_DICVI</name>
<sequence length="454" mass="49840">MLYESFIDTTFSVSTAKAFFEAAKKPELRQAAVLAAKNPFVRNVAKQAVNNPETRNQLIAALEKQFAAKSTGERPKPSIKPQHQNAEPPPPPPPPHRGTSSNTMMSSGFSMTTSSHSPSTYTSSLNSSSINLNDYQKPLPKTPSSSSSSELSNTNGSIHSSVVSELQNLRLNKQELPPYEPHAIVKHSFIGSHQDELSCEPGDIVILKRDVDEQWIYGKNNRTGRFGIIPLSFLDIRVPLNSGSSCSGVIATAIYDYDSNTPGDLTFRMYDQITAIERIGPEWLRGSLNGREGIFPANFVSCRNIDSLPMSQPVAQLGPTEKLIAVYDYSSGVQGDLEFKAGDMVEIVAPIDQDWIHGRVNGREGLAPLTYLAPCGTLMEKSEELAPVKALGETGRIVTAIADHYTNDPEMLYFSKGDRIIIIEDVDAYWYRGKVEGFKTLPAGLFPKSVVRKD</sequence>
<protein>
    <submittedName>
        <fullName evidence="5">SH3 domain protein</fullName>
    </submittedName>
</protein>
<feature type="domain" description="SH3" evidence="4">
    <location>
        <begin position="318"/>
        <end position="377"/>
    </location>
</feature>
<evidence type="ECO:0000256" key="1">
    <source>
        <dbReference type="ARBA" id="ARBA00022443"/>
    </source>
</evidence>
<dbReference type="PANTHER" id="PTHR14167">
    <property type="entry name" value="SH3 DOMAIN-CONTAINING"/>
    <property type="match status" value="1"/>
</dbReference>
<dbReference type="PANTHER" id="PTHR14167:SF116">
    <property type="entry name" value="CAP, ISOFORM AC"/>
    <property type="match status" value="1"/>
</dbReference>
<feature type="domain" description="SH3" evidence="4">
    <location>
        <begin position="246"/>
        <end position="305"/>
    </location>
</feature>
<dbReference type="EMBL" id="KN716250">
    <property type="protein sequence ID" value="KJH48951.1"/>
    <property type="molecule type" value="Genomic_DNA"/>
</dbReference>
<dbReference type="InterPro" id="IPR050384">
    <property type="entry name" value="Endophilin_SH3RF"/>
</dbReference>
<dbReference type="AlphaFoldDB" id="A0A0D8Y300"/>
<dbReference type="PRINTS" id="PR00499">
    <property type="entry name" value="P67PHOX"/>
</dbReference>
<reference evidence="6" key="2">
    <citation type="journal article" date="2016" name="Sci. Rep.">
        <title>Dictyocaulus viviparus genome, variome and transcriptome elucidate lungworm biology and support future intervention.</title>
        <authorList>
            <person name="McNulty S.N."/>
            <person name="Strube C."/>
            <person name="Rosa B.A."/>
            <person name="Martin J.C."/>
            <person name="Tyagi R."/>
            <person name="Choi Y.J."/>
            <person name="Wang Q."/>
            <person name="Hallsworth Pepin K."/>
            <person name="Zhang X."/>
            <person name="Ozersky P."/>
            <person name="Wilson R.K."/>
            <person name="Sternberg P.W."/>
            <person name="Gasser R.B."/>
            <person name="Mitreva M."/>
        </authorList>
    </citation>
    <scope>NUCLEOTIDE SEQUENCE [LARGE SCALE GENOMIC DNA]</scope>
    <source>
        <strain evidence="6">HannoverDv2000</strain>
    </source>
</reference>
<keyword evidence="6" id="KW-1185">Reference proteome</keyword>
<reference evidence="5 6" key="1">
    <citation type="submission" date="2013-11" db="EMBL/GenBank/DDBJ databases">
        <title>Draft genome of the bovine lungworm Dictyocaulus viviparus.</title>
        <authorList>
            <person name="Mitreva M."/>
        </authorList>
    </citation>
    <scope>NUCLEOTIDE SEQUENCE [LARGE SCALE GENOMIC DNA]</scope>
    <source>
        <strain evidence="5 6">HannoverDv2000</strain>
    </source>
</reference>
<dbReference type="OrthoDB" id="27823at2759"/>
<evidence type="ECO:0000259" key="4">
    <source>
        <dbReference type="PROSITE" id="PS50002"/>
    </source>
</evidence>
<evidence type="ECO:0000313" key="5">
    <source>
        <dbReference type="EMBL" id="KJH48951.1"/>
    </source>
</evidence>
<evidence type="ECO:0000256" key="3">
    <source>
        <dbReference type="SAM" id="MobiDB-lite"/>
    </source>
</evidence>
<dbReference type="CDD" id="cd00174">
    <property type="entry name" value="SH3"/>
    <property type="match status" value="3"/>
</dbReference>
<feature type="compositionally biased region" description="Low complexity" evidence="3">
    <location>
        <begin position="99"/>
        <end position="131"/>
    </location>
</feature>
<evidence type="ECO:0000313" key="6">
    <source>
        <dbReference type="Proteomes" id="UP000053766"/>
    </source>
</evidence>
<feature type="region of interest" description="Disordered" evidence="3">
    <location>
        <begin position="67"/>
        <end position="159"/>
    </location>
</feature>
<dbReference type="SMART" id="SM00326">
    <property type="entry name" value="SH3"/>
    <property type="match status" value="4"/>
</dbReference>
<dbReference type="STRING" id="29172.A0A0D8Y300"/>
<dbReference type="PRINTS" id="PR00452">
    <property type="entry name" value="SH3DOMAIN"/>
</dbReference>
<dbReference type="InterPro" id="IPR001452">
    <property type="entry name" value="SH3_domain"/>
</dbReference>
<feature type="domain" description="SH3" evidence="4">
    <location>
        <begin position="178"/>
        <end position="239"/>
    </location>
</feature>
<feature type="compositionally biased region" description="Pro residues" evidence="3">
    <location>
        <begin position="87"/>
        <end position="96"/>
    </location>
</feature>
<feature type="domain" description="SH3" evidence="4">
    <location>
        <begin position="393"/>
        <end position="454"/>
    </location>
</feature>
<dbReference type="SUPFAM" id="SSF50044">
    <property type="entry name" value="SH3-domain"/>
    <property type="match status" value="4"/>
</dbReference>
<organism evidence="5 6">
    <name type="scientific">Dictyocaulus viviparus</name>
    <name type="common">Bovine lungworm</name>
    <dbReference type="NCBI Taxonomy" id="29172"/>
    <lineage>
        <taxon>Eukaryota</taxon>
        <taxon>Metazoa</taxon>
        <taxon>Ecdysozoa</taxon>
        <taxon>Nematoda</taxon>
        <taxon>Chromadorea</taxon>
        <taxon>Rhabditida</taxon>
        <taxon>Rhabditina</taxon>
        <taxon>Rhabditomorpha</taxon>
        <taxon>Strongyloidea</taxon>
        <taxon>Metastrongylidae</taxon>
        <taxon>Dictyocaulus</taxon>
    </lineage>
</organism>
<dbReference type="PROSITE" id="PS50002">
    <property type="entry name" value="SH3"/>
    <property type="match status" value="4"/>
</dbReference>